<gene>
    <name evidence="3" type="ORF">M983_1992</name>
</gene>
<evidence type="ECO:0000259" key="2">
    <source>
        <dbReference type="PROSITE" id="PS50878"/>
    </source>
</evidence>
<evidence type="ECO:0000313" key="3">
    <source>
        <dbReference type="EMBL" id="OAT26887.1"/>
    </source>
</evidence>
<dbReference type="Pfam" id="PF00078">
    <property type="entry name" value="RVT_1"/>
    <property type="match status" value="1"/>
</dbReference>
<evidence type="ECO:0000313" key="4">
    <source>
        <dbReference type="Proteomes" id="UP000094023"/>
    </source>
</evidence>
<dbReference type="OrthoDB" id="9793236at2"/>
<accession>A0A198FPJ6</accession>
<dbReference type="STRING" id="1354337.M983_1992"/>
<keyword evidence="3" id="KW-0548">Nucleotidyltransferase</keyword>
<keyword evidence="4" id="KW-1185">Reference proteome</keyword>
<dbReference type="AlphaFoldDB" id="A0A198FPJ6"/>
<keyword evidence="3" id="KW-0808">Transferase</keyword>
<evidence type="ECO:0000256" key="1">
    <source>
        <dbReference type="ARBA" id="ARBA00034120"/>
    </source>
</evidence>
<comment type="similarity">
    <text evidence="1">Belongs to the bacterial reverse transcriptase family.</text>
</comment>
<reference evidence="3 4" key="1">
    <citation type="submission" date="2016-04" db="EMBL/GenBank/DDBJ databases">
        <title>ATOL: Assembling a taxonomically balanced genome-scale reconstruction of the evolutionary history of the Enterobacteriaceae.</title>
        <authorList>
            <person name="Plunkett G.III."/>
            <person name="Neeno-Eckwall E.C."/>
            <person name="Glasner J.D."/>
            <person name="Perna N.T."/>
        </authorList>
    </citation>
    <scope>NUCLEOTIDE SEQUENCE [LARGE SCALE GENOMIC DNA]</scope>
    <source>
        <strain evidence="3 4">ATCC 19692</strain>
    </source>
</reference>
<dbReference type="EC" id="2.7.7.49" evidence="3"/>
<dbReference type="CDD" id="cd01646">
    <property type="entry name" value="RT_Bac_retron_I"/>
    <property type="match status" value="1"/>
</dbReference>
<dbReference type="PANTHER" id="PTHR34047:SF8">
    <property type="entry name" value="PROTEIN YKFC"/>
    <property type="match status" value="1"/>
</dbReference>
<name>A0A198FPJ6_9GAMM</name>
<comment type="caution">
    <text evidence="3">The sequence shown here is derived from an EMBL/GenBank/DDBJ whole genome shotgun (WGS) entry which is preliminary data.</text>
</comment>
<dbReference type="EMBL" id="LXEN01000097">
    <property type="protein sequence ID" value="OAT26887.1"/>
    <property type="molecule type" value="Genomic_DNA"/>
</dbReference>
<dbReference type="PROSITE" id="PS50878">
    <property type="entry name" value="RT_POL"/>
    <property type="match status" value="1"/>
</dbReference>
<dbReference type="GO" id="GO:0003964">
    <property type="term" value="F:RNA-directed DNA polymerase activity"/>
    <property type="evidence" value="ECO:0007669"/>
    <property type="project" value="UniProtKB-KW"/>
</dbReference>
<dbReference type="NCBIfam" id="NF041747">
    <property type="entry name" value="Drt3a"/>
    <property type="match status" value="1"/>
</dbReference>
<protein>
    <submittedName>
        <fullName evidence="3">Reverse transcriptase</fullName>
        <ecNumber evidence="3">2.7.7.49</ecNumber>
    </submittedName>
</protein>
<dbReference type="InterPro" id="IPR051083">
    <property type="entry name" value="GrpII_Intron_Splice-Mob/Def"/>
</dbReference>
<dbReference type="SUPFAM" id="SSF56672">
    <property type="entry name" value="DNA/RNA polymerases"/>
    <property type="match status" value="1"/>
</dbReference>
<dbReference type="InterPro" id="IPR043502">
    <property type="entry name" value="DNA/RNA_pol_sf"/>
</dbReference>
<dbReference type="RefSeq" id="WP_066749978.1">
    <property type="nucleotide sequence ID" value="NZ_LXEN01000097.1"/>
</dbReference>
<feature type="domain" description="Reverse transcriptase" evidence="2">
    <location>
        <begin position="37"/>
        <end position="266"/>
    </location>
</feature>
<sequence length="427" mass="49613">MEQLSYTYSNLLECITYSDLMDNKSLIDYSARVLASKSAQRKAAEKSFLEDGVKEINISGKKGIKFKTIEDKLISRLLVRNIKKSYKISRVNRHDIIKNLIINLKDGSPYNIARLDIRSFYDSIDFKVLLDKIVSDGKVSRYDINLLYKFKDSLDQKMISGLPRGISLSATLAELCLQEIDSFFLKEKDVFYYSRFVDDILIIHHGGKITKQFITDYFSSHLPGNLTLHEKEKLAFLNIAGARANINDDKTQIDKVDEIDFLGYNFKIYNLYNENDHVFLSLNRKIHVDLSIKKIHKIKVRIIKSFVAFINSNKSHDDFLLLNDRIKFITGNYPIRDPVSGIKINSGIFYNYQYKNVSFNCSLVGLDNFLRSILFGSNNIFSKRISNSLTIQQKRLIAKLNFKSGFYMIRFHTFSYSRLKEIKECWK</sequence>
<dbReference type="InterPro" id="IPR000477">
    <property type="entry name" value="RT_dom"/>
</dbReference>
<proteinExistence type="inferred from homology"/>
<organism evidence="3 4">
    <name type="scientific">Proteus myxofaciens ATCC 19692</name>
    <dbReference type="NCBI Taxonomy" id="1354337"/>
    <lineage>
        <taxon>Bacteria</taxon>
        <taxon>Pseudomonadati</taxon>
        <taxon>Pseudomonadota</taxon>
        <taxon>Gammaproteobacteria</taxon>
        <taxon>Enterobacterales</taxon>
        <taxon>Morganellaceae</taxon>
        <taxon>Proteus</taxon>
    </lineage>
</organism>
<dbReference type="Proteomes" id="UP000094023">
    <property type="component" value="Unassembled WGS sequence"/>
</dbReference>
<dbReference type="PATRIC" id="fig|1354337.4.peg.2038"/>
<keyword evidence="3" id="KW-0695">RNA-directed DNA polymerase</keyword>
<dbReference type="PANTHER" id="PTHR34047">
    <property type="entry name" value="NUCLEAR INTRON MATURASE 1, MITOCHONDRIAL-RELATED"/>
    <property type="match status" value="1"/>
</dbReference>